<feature type="non-terminal residue" evidence="2">
    <location>
        <position position="1"/>
    </location>
</feature>
<proteinExistence type="predicted"/>
<dbReference type="EMBL" id="JANBTX010000684">
    <property type="protein sequence ID" value="KAJ2681290.1"/>
    <property type="molecule type" value="Genomic_DNA"/>
</dbReference>
<sequence length="88" mass="9613">GALLADDSDVEQLGVVCSRRPDLTRAQILLLWGLQHGAAVIPKATSDRHLQDNIAAADYRLSADEMAILDDIGKLPERRYCWNAANVA</sequence>
<dbReference type="OrthoDB" id="416253at2759"/>
<dbReference type="InterPro" id="IPR036812">
    <property type="entry name" value="NAD(P)_OxRdtase_dom_sf"/>
</dbReference>
<dbReference type="AlphaFoldDB" id="A0A9W8GCT0"/>
<organism evidence="2 3">
    <name type="scientific">Coemansia spiralis</name>
    <dbReference type="NCBI Taxonomy" id="417178"/>
    <lineage>
        <taxon>Eukaryota</taxon>
        <taxon>Fungi</taxon>
        <taxon>Fungi incertae sedis</taxon>
        <taxon>Zoopagomycota</taxon>
        <taxon>Kickxellomycotina</taxon>
        <taxon>Kickxellomycetes</taxon>
        <taxon>Kickxellales</taxon>
        <taxon>Kickxellaceae</taxon>
        <taxon>Coemansia</taxon>
    </lineage>
</organism>
<reference evidence="2" key="1">
    <citation type="submission" date="2022-07" db="EMBL/GenBank/DDBJ databases">
        <title>Phylogenomic reconstructions and comparative analyses of Kickxellomycotina fungi.</title>
        <authorList>
            <person name="Reynolds N.K."/>
            <person name="Stajich J.E."/>
            <person name="Barry K."/>
            <person name="Grigoriev I.V."/>
            <person name="Crous P."/>
            <person name="Smith M.E."/>
        </authorList>
    </citation>
    <scope>NUCLEOTIDE SEQUENCE</scope>
    <source>
        <strain evidence="2">CBS 109367</strain>
    </source>
</reference>
<dbReference type="InterPro" id="IPR023210">
    <property type="entry name" value="NADP_OxRdtase_dom"/>
</dbReference>
<dbReference type="Pfam" id="PF00248">
    <property type="entry name" value="Aldo_ket_red"/>
    <property type="match status" value="1"/>
</dbReference>
<gene>
    <name evidence="2" type="ORF">IWW39_006378</name>
</gene>
<dbReference type="Proteomes" id="UP001151516">
    <property type="component" value="Unassembled WGS sequence"/>
</dbReference>
<name>A0A9W8GCT0_9FUNG</name>
<feature type="domain" description="NADP-dependent oxidoreductase" evidence="1">
    <location>
        <begin position="11"/>
        <end position="72"/>
    </location>
</feature>
<dbReference type="Gene3D" id="3.20.20.100">
    <property type="entry name" value="NADP-dependent oxidoreductase domain"/>
    <property type="match status" value="1"/>
</dbReference>
<evidence type="ECO:0000259" key="1">
    <source>
        <dbReference type="Pfam" id="PF00248"/>
    </source>
</evidence>
<accession>A0A9W8GCT0</accession>
<comment type="caution">
    <text evidence="2">The sequence shown here is derived from an EMBL/GenBank/DDBJ whole genome shotgun (WGS) entry which is preliminary data.</text>
</comment>
<protein>
    <recommendedName>
        <fullName evidence="1">NADP-dependent oxidoreductase domain-containing protein</fullName>
    </recommendedName>
</protein>
<keyword evidence="3" id="KW-1185">Reference proteome</keyword>
<evidence type="ECO:0000313" key="3">
    <source>
        <dbReference type="Proteomes" id="UP001151516"/>
    </source>
</evidence>
<dbReference type="SUPFAM" id="SSF51430">
    <property type="entry name" value="NAD(P)-linked oxidoreductase"/>
    <property type="match status" value="1"/>
</dbReference>
<evidence type="ECO:0000313" key="2">
    <source>
        <dbReference type="EMBL" id="KAJ2681290.1"/>
    </source>
</evidence>